<keyword evidence="3" id="KW-1185">Reference proteome</keyword>
<comment type="caution">
    <text evidence="2">The sequence shown here is derived from an EMBL/GenBank/DDBJ whole genome shotgun (WGS) entry which is preliminary data.</text>
</comment>
<dbReference type="EMBL" id="SLYC01000060">
    <property type="protein sequence ID" value="TCP95403.1"/>
    <property type="molecule type" value="Genomic_DNA"/>
</dbReference>
<name>A0A4V2T1Z2_9FIRM</name>
<evidence type="ECO:0000313" key="2">
    <source>
        <dbReference type="EMBL" id="TCP95403.1"/>
    </source>
</evidence>
<evidence type="ECO:0000313" key="3">
    <source>
        <dbReference type="Proteomes" id="UP000295504"/>
    </source>
</evidence>
<protein>
    <submittedName>
        <fullName evidence="2">Cytoskeletal protein CcmA (Bactofilin family)</fullName>
    </submittedName>
</protein>
<organism evidence="2 3">
    <name type="scientific">Serpentinicella alkaliphila</name>
    <dbReference type="NCBI Taxonomy" id="1734049"/>
    <lineage>
        <taxon>Bacteria</taxon>
        <taxon>Bacillati</taxon>
        <taxon>Bacillota</taxon>
        <taxon>Clostridia</taxon>
        <taxon>Peptostreptococcales</taxon>
        <taxon>Natronincolaceae</taxon>
        <taxon>Serpentinicella</taxon>
    </lineage>
</organism>
<proteinExistence type="inferred from homology"/>
<gene>
    <name evidence="2" type="ORF">EDD79_10605</name>
</gene>
<sequence length="128" mass="13839">MFSKNQVKESNVEFDKFDTLIGKNSSFEGTLKATGTIRIDGELHGELIISGDVFIGESSKIIGNIAATNIVISGLVEGNINASDKIRITSNGRLVGDVSVKSIIVDEDAFFEGKCKMIDLKQISEKID</sequence>
<dbReference type="AlphaFoldDB" id="A0A4V2T1Z2"/>
<dbReference type="RefSeq" id="WP_132849687.1">
    <property type="nucleotide sequence ID" value="NZ_CP058648.1"/>
</dbReference>
<dbReference type="InterPro" id="IPR007607">
    <property type="entry name" value="BacA/B"/>
</dbReference>
<dbReference type="PANTHER" id="PTHR35024">
    <property type="entry name" value="HYPOTHETICAL CYTOSOLIC PROTEIN"/>
    <property type="match status" value="1"/>
</dbReference>
<reference evidence="2 3" key="1">
    <citation type="submission" date="2019-03" db="EMBL/GenBank/DDBJ databases">
        <title>Genomic Encyclopedia of Type Strains, Phase IV (KMG-IV): sequencing the most valuable type-strain genomes for metagenomic binning, comparative biology and taxonomic classification.</title>
        <authorList>
            <person name="Goeker M."/>
        </authorList>
    </citation>
    <scope>NUCLEOTIDE SEQUENCE [LARGE SCALE GENOMIC DNA]</scope>
    <source>
        <strain evidence="2 3">DSM 100013</strain>
    </source>
</reference>
<comment type="similarity">
    <text evidence="1">Belongs to the bactofilin family.</text>
</comment>
<dbReference type="Proteomes" id="UP000295504">
    <property type="component" value="Unassembled WGS sequence"/>
</dbReference>
<accession>A0A4V2T1Z2</accession>
<evidence type="ECO:0000256" key="1">
    <source>
        <dbReference type="ARBA" id="ARBA00044755"/>
    </source>
</evidence>
<dbReference type="PANTHER" id="PTHR35024:SF4">
    <property type="entry name" value="POLYMER-FORMING CYTOSKELETAL PROTEIN"/>
    <property type="match status" value="1"/>
</dbReference>
<dbReference type="Pfam" id="PF04519">
    <property type="entry name" value="Bactofilin"/>
    <property type="match status" value="1"/>
</dbReference>
<dbReference type="OrthoDB" id="9802488at2"/>